<feature type="compositionally biased region" description="Basic and acidic residues" evidence="1">
    <location>
        <begin position="475"/>
        <end position="486"/>
    </location>
</feature>
<name>A0A8H5D0J0_9AGAR</name>
<feature type="region of interest" description="Disordered" evidence="1">
    <location>
        <begin position="300"/>
        <end position="329"/>
    </location>
</feature>
<accession>A0A8H5D0J0</accession>
<feature type="compositionally biased region" description="Polar residues" evidence="1">
    <location>
        <begin position="440"/>
        <end position="451"/>
    </location>
</feature>
<feature type="compositionally biased region" description="Basic and acidic residues" evidence="1">
    <location>
        <begin position="514"/>
        <end position="544"/>
    </location>
</feature>
<comment type="caution">
    <text evidence="3">The sequence shown here is derived from an EMBL/GenBank/DDBJ whole genome shotgun (WGS) entry which is preliminary data.</text>
</comment>
<evidence type="ECO:0000256" key="1">
    <source>
        <dbReference type="SAM" id="MobiDB-lite"/>
    </source>
</evidence>
<keyword evidence="2" id="KW-0812">Transmembrane</keyword>
<feature type="region of interest" description="Disordered" evidence="1">
    <location>
        <begin position="622"/>
        <end position="693"/>
    </location>
</feature>
<evidence type="ECO:0000313" key="4">
    <source>
        <dbReference type="Proteomes" id="UP000559256"/>
    </source>
</evidence>
<feature type="compositionally biased region" description="Basic and acidic residues" evidence="1">
    <location>
        <begin position="496"/>
        <end position="506"/>
    </location>
</feature>
<feature type="region of interest" description="Disordered" evidence="1">
    <location>
        <begin position="346"/>
        <end position="601"/>
    </location>
</feature>
<keyword evidence="2" id="KW-1133">Transmembrane helix</keyword>
<dbReference type="EMBL" id="JAACJM010000070">
    <property type="protein sequence ID" value="KAF5351437.1"/>
    <property type="molecule type" value="Genomic_DNA"/>
</dbReference>
<organism evidence="3 4">
    <name type="scientific">Tetrapyrgos nigripes</name>
    <dbReference type="NCBI Taxonomy" id="182062"/>
    <lineage>
        <taxon>Eukaryota</taxon>
        <taxon>Fungi</taxon>
        <taxon>Dikarya</taxon>
        <taxon>Basidiomycota</taxon>
        <taxon>Agaricomycotina</taxon>
        <taxon>Agaricomycetes</taxon>
        <taxon>Agaricomycetidae</taxon>
        <taxon>Agaricales</taxon>
        <taxon>Marasmiineae</taxon>
        <taxon>Marasmiaceae</taxon>
        <taxon>Tetrapyrgos</taxon>
    </lineage>
</organism>
<feature type="transmembrane region" description="Helical" evidence="2">
    <location>
        <begin position="187"/>
        <end position="209"/>
    </location>
</feature>
<keyword evidence="4" id="KW-1185">Reference proteome</keyword>
<evidence type="ECO:0008006" key="5">
    <source>
        <dbReference type="Google" id="ProtNLM"/>
    </source>
</evidence>
<proteinExistence type="predicted"/>
<feature type="transmembrane region" description="Helical" evidence="2">
    <location>
        <begin position="130"/>
        <end position="151"/>
    </location>
</feature>
<feature type="transmembrane region" description="Helical" evidence="2">
    <location>
        <begin position="157"/>
        <end position="175"/>
    </location>
</feature>
<dbReference type="Proteomes" id="UP000559256">
    <property type="component" value="Unassembled WGS sequence"/>
</dbReference>
<feature type="compositionally biased region" description="Basic residues" evidence="1">
    <location>
        <begin position="397"/>
        <end position="411"/>
    </location>
</feature>
<dbReference type="AlphaFoldDB" id="A0A8H5D0J0"/>
<keyword evidence="2" id="KW-0472">Membrane</keyword>
<protein>
    <recommendedName>
        <fullName evidence="5">DUF4203 domain-containing protein</fullName>
    </recommendedName>
</protein>
<evidence type="ECO:0000313" key="3">
    <source>
        <dbReference type="EMBL" id="KAF5351437.1"/>
    </source>
</evidence>
<evidence type="ECO:0000256" key="2">
    <source>
        <dbReference type="SAM" id="Phobius"/>
    </source>
</evidence>
<sequence length="693" mass="75345">MATTLTTLLPSNSFLLAYSLPLFFSSLVLTFAGAFLTLDRTRSFAPRYDAIPGSFPTTTKRKFQFVLEGGIGGLLIGYSFGLHLSTFLALLIPNKNPNLSGLSERSFLATWLLSSLLTTFLGGRYKYAALALAGITGGVAVSLSLCVIIHPSLLTRIIFTCIITPILTILTLLPLGRFQHPSLRMAASSIGAFGLVVSIALLAKIPSWADVWSRYWLRASEEWGSAKEKGLSAGFCLFLLAGVGIDWLLSRFVGECPDEKWDTYLANYTSNLPNRAGTFKPFESFWDRWFRSTSENDKENILFPEDTDKPKRPGFPGSRSSVSFKPWSSPRPLGAFSATSTIVGDDHGTDFDKLKPKDGERSSDILDDVPSLGYPYSSPRSPRAPPAFLSKSGPQKAKAKAKSSKKSKKSGKREAVKFGGDYTSSEEDEDDNVPLGRPTFHQSSSMASMTTLVAPPSPGLGKALGKKTSMGFHPRPRDDANLKEEMGEIDYEEEVEKLRGYKKRSEAGSVPRSSSREGREAPEYSDYESDREKHRKDNMDEKDSQSGPWTPGFLKAPRRQSASGTSGASGSGSGSGSQASGSTLVGSSPRLGLGTGVGTVPATPSLIRALDRVALAQKDAYPYPASPTAQGLARVEEAQEQPKGQGSPVPLSLPRVEEEGKEQTKEQTKGPRRNDRWENFWRDVRDKAEAEGS</sequence>
<feature type="transmembrane region" description="Helical" evidence="2">
    <location>
        <begin position="70"/>
        <end position="93"/>
    </location>
</feature>
<feature type="compositionally biased region" description="Basic and acidic residues" evidence="1">
    <location>
        <begin position="300"/>
        <end position="311"/>
    </location>
</feature>
<feature type="transmembrane region" description="Helical" evidence="2">
    <location>
        <begin position="105"/>
        <end position="123"/>
    </location>
</feature>
<feature type="compositionally biased region" description="Basic and acidic residues" evidence="1">
    <location>
        <begin position="346"/>
        <end position="364"/>
    </location>
</feature>
<feature type="compositionally biased region" description="Basic and acidic residues" evidence="1">
    <location>
        <begin position="655"/>
        <end position="693"/>
    </location>
</feature>
<dbReference type="OrthoDB" id="3364886at2759"/>
<feature type="transmembrane region" description="Helical" evidence="2">
    <location>
        <begin position="15"/>
        <end position="38"/>
    </location>
</feature>
<feature type="compositionally biased region" description="Low complexity" evidence="1">
    <location>
        <begin position="370"/>
        <end position="396"/>
    </location>
</feature>
<gene>
    <name evidence="3" type="ORF">D9758_013496</name>
</gene>
<reference evidence="3 4" key="1">
    <citation type="journal article" date="2020" name="ISME J.">
        <title>Uncovering the hidden diversity of litter-decomposition mechanisms in mushroom-forming fungi.</title>
        <authorList>
            <person name="Floudas D."/>
            <person name="Bentzer J."/>
            <person name="Ahren D."/>
            <person name="Johansson T."/>
            <person name="Persson P."/>
            <person name="Tunlid A."/>
        </authorList>
    </citation>
    <scope>NUCLEOTIDE SEQUENCE [LARGE SCALE GENOMIC DNA]</scope>
    <source>
        <strain evidence="3 4">CBS 291.85</strain>
    </source>
</reference>